<evidence type="ECO:0000313" key="7">
    <source>
        <dbReference type="EMBL" id="MFC3615662.1"/>
    </source>
</evidence>
<keyword evidence="5" id="KW-0472">Membrane</keyword>
<dbReference type="CDD" id="cd02522">
    <property type="entry name" value="GT_2_like_a"/>
    <property type="match status" value="1"/>
</dbReference>
<dbReference type="PANTHER" id="PTHR43646">
    <property type="entry name" value="GLYCOSYLTRANSFERASE"/>
    <property type="match status" value="1"/>
</dbReference>
<dbReference type="InterPro" id="IPR026461">
    <property type="entry name" value="Trfase_2_rSAM/seldom_assoc"/>
</dbReference>
<organism evidence="7 8">
    <name type="scientific">Lutimaribacter marinistellae</name>
    <dbReference type="NCBI Taxonomy" id="1820329"/>
    <lineage>
        <taxon>Bacteria</taxon>
        <taxon>Pseudomonadati</taxon>
        <taxon>Pseudomonadota</taxon>
        <taxon>Alphaproteobacteria</taxon>
        <taxon>Rhodobacterales</taxon>
        <taxon>Roseobacteraceae</taxon>
        <taxon>Lutimaribacter</taxon>
    </lineage>
</organism>
<keyword evidence="2" id="KW-1003">Cell membrane</keyword>
<dbReference type="InterPro" id="IPR029044">
    <property type="entry name" value="Nucleotide-diphossugar_trans"/>
</dbReference>
<evidence type="ECO:0000313" key="8">
    <source>
        <dbReference type="Proteomes" id="UP001595629"/>
    </source>
</evidence>
<proteinExistence type="predicted"/>
<dbReference type="InterPro" id="IPR001173">
    <property type="entry name" value="Glyco_trans_2-like"/>
</dbReference>
<gene>
    <name evidence="7" type="ORF">ACFORG_18055</name>
</gene>
<dbReference type="RefSeq" id="WP_386736930.1">
    <property type="nucleotide sequence ID" value="NZ_JBHRXI010000017.1"/>
</dbReference>
<accession>A0ABV7TL50</accession>
<dbReference type="Pfam" id="PF00535">
    <property type="entry name" value="Glycos_transf_2"/>
    <property type="match status" value="1"/>
</dbReference>
<dbReference type="Gene3D" id="3.90.550.10">
    <property type="entry name" value="Spore Coat Polysaccharide Biosynthesis Protein SpsA, Chain A"/>
    <property type="match status" value="1"/>
</dbReference>
<dbReference type="SUPFAM" id="SSF53448">
    <property type="entry name" value="Nucleotide-diphospho-sugar transferases"/>
    <property type="match status" value="1"/>
</dbReference>
<dbReference type="EMBL" id="JBHRXI010000017">
    <property type="protein sequence ID" value="MFC3615662.1"/>
    <property type="molecule type" value="Genomic_DNA"/>
</dbReference>
<dbReference type="PANTHER" id="PTHR43646:SF2">
    <property type="entry name" value="GLYCOSYLTRANSFERASE 2-LIKE DOMAIN-CONTAINING PROTEIN"/>
    <property type="match status" value="1"/>
</dbReference>
<comment type="subcellular location">
    <subcellularLocation>
        <location evidence="1">Cell membrane</location>
    </subcellularLocation>
</comment>
<evidence type="ECO:0000256" key="4">
    <source>
        <dbReference type="ARBA" id="ARBA00022679"/>
    </source>
</evidence>
<keyword evidence="8" id="KW-1185">Reference proteome</keyword>
<evidence type="ECO:0000256" key="3">
    <source>
        <dbReference type="ARBA" id="ARBA00022676"/>
    </source>
</evidence>
<keyword evidence="4" id="KW-0808">Transferase</keyword>
<evidence type="ECO:0000256" key="2">
    <source>
        <dbReference type="ARBA" id="ARBA00022475"/>
    </source>
</evidence>
<evidence type="ECO:0000259" key="6">
    <source>
        <dbReference type="Pfam" id="PF00535"/>
    </source>
</evidence>
<keyword evidence="3" id="KW-0328">Glycosyltransferase</keyword>
<sequence length="225" mass="24335">MPAPISIVIPTLDAGQGLGRCLEALMEGLPLGLIREVIVSDGGSTDNTLLIADEAGADVVSGPASRGGQLRRGCGAARGEWVMIVHADTILMPGWAEVVREHVESSRQGAYFRLAFRAPGLMPRLVAGWANARAGLLSLPFGDQGLLLPRVMYEKSGGYPDQPLMEDVALVRSLPRLVGLPVVAMTGADRYLRQGWMRRGARNLWTQARYFAGTDPERLAEGYRR</sequence>
<evidence type="ECO:0000256" key="1">
    <source>
        <dbReference type="ARBA" id="ARBA00004236"/>
    </source>
</evidence>
<evidence type="ECO:0000256" key="5">
    <source>
        <dbReference type="ARBA" id="ARBA00023136"/>
    </source>
</evidence>
<comment type="caution">
    <text evidence="7">The sequence shown here is derived from an EMBL/GenBank/DDBJ whole genome shotgun (WGS) entry which is preliminary data.</text>
</comment>
<dbReference type="Proteomes" id="UP001595629">
    <property type="component" value="Unassembled WGS sequence"/>
</dbReference>
<reference evidence="8" key="1">
    <citation type="journal article" date="2019" name="Int. J. Syst. Evol. Microbiol.">
        <title>The Global Catalogue of Microorganisms (GCM) 10K type strain sequencing project: providing services to taxonomists for standard genome sequencing and annotation.</title>
        <authorList>
            <consortium name="The Broad Institute Genomics Platform"/>
            <consortium name="The Broad Institute Genome Sequencing Center for Infectious Disease"/>
            <person name="Wu L."/>
            <person name="Ma J."/>
        </authorList>
    </citation>
    <scope>NUCLEOTIDE SEQUENCE [LARGE SCALE GENOMIC DNA]</scope>
    <source>
        <strain evidence="8">KCTC 42911</strain>
    </source>
</reference>
<protein>
    <submittedName>
        <fullName evidence="7">Glycosyltransferase</fullName>
    </submittedName>
</protein>
<name>A0ABV7TL50_9RHOB</name>
<feature type="domain" description="Glycosyltransferase 2-like" evidence="6">
    <location>
        <begin position="6"/>
        <end position="106"/>
    </location>
</feature>